<evidence type="ECO:0000313" key="2">
    <source>
        <dbReference type="Proteomes" id="UP000663823"/>
    </source>
</evidence>
<protein>
    <submittedName>
        <fullName evidence="1">Uncharacterized protein</fullName>
    </submittedName>
</protein>
<proteinExistence type="predicted"/>
<feature type="non-terminal residue" evidence="1">
    <location>
        <position position="1"/>
    </location>
</feature>
<reference evidence="1" key="1">
    <citation type="submission" date="2021-02" db="EMBL/GenBank/DDBJ databases">
        <authorList>
            <person name="Nowell W R."/>
        </authorList>
    </citation>
    <scope>NUCLEOTIDE SEQUENCE</scope>
</reference>
<name>A0A820K2U3_9BILA</name>
<accession>A0A820K2U3</accession>
<comment type="caution">
    <text evidence="1">The sequence shown here is derived from an EMBL/GenBank/DDBJ whole genome shotgun (WGS) entry which is preliminary data.</text>
</comment>
<dbReference type="EMBL" id="CAJOAX010058245">
    <property type="protein sequence ID" value="CAF4334925.1"/>
    <property type="molecule type" value="Genomic_DNA"/>
</dbReference>
<organism evidence="1 2">
    <name type="scientific">Rotaria sordida</name>
    <dbReference type="NCBI Taxonomy" id="392033"/>
    <lineage>
        <taxon>Eukaryota</taxon>
        <taxon>Metazoa</taxon>
        <taxon>Spiralia</taxon>
        <taxon>Gnathifera</taxon>
        <taxon>Rotifera</taxon>
        <taxon>Eurotatoria</taxon>
        <taxon>Bdelloidea</taxon>
        <taxon>Philodinida</taxon>
        <taxon>Philodinidae</taxon>
        <taxon>Rotaria</taxon>
    </lineage>
</organism>
<dbReference type="AlphaFoldDB" id="A0A820K2U3"/>
<sequence length="38" mass="4674">DLIKLLPGLQNVQLLRTKDEYCYNKKYTCYFLYEEKIL</sequence>
<evidence type="ECO:0000313" key="1">
    <source>
        <dbReference type="EMBL" id="CAF4334925.1"/>
    </source>
</evidence>
<dbReference type="Proteomes" id="UP000663823">
    <property type="component" value="Unassembled WGS sequence"/>
</dbReference>
<gene>
    <name evidence="1" type="ORF">OTI717_LOCUS43076</name>
</gene>